<name>A0A194V913_CYTMA</name>
<proteinExistence type="inferred from homology"/>
<keyword evidence="3" id="KW-0496">Mitochondrion</keyword>
<dbReference type="STRING" id="694573.A0A194V913"/>
<keyword evidence="2" id="KW-1015">Disulfide bond</keyword>
<gene>
    <name evidence="6" type="ORF">VP1G_07704</name>
</gene>
<comment type="subcellular location">
    <subcellularLocation>
        <location evidence="3">Mitochondrion inner membrane</location>
    </subcellularLocation>
</comment>
<evidence type="ECO:0000256" key="1">
    <source>
        <dbReference type="ARBA" id="ARBA00007347"/>
    </source>
</evidence>
<feature type="coiled-coil region" evidence="4">
    <location>
        <begin position="109"/>
        <end position="161"/>
    </location>
</feature>
<dbReference type="Pfam" id="PF08583">
    <property type="entry name" value="Cmc1"/>
    <property type="match status" value="1"/>
</dbReference>
<dbReference type="PANTHER" id="PTHR22977">
    <property type="entry name" value="COX ASSEMBLY MITOCHONDRIAL PROTEIN"/>
    <property type="match status" value="1"/>
</dbReference>
<dbReference type="InterPro" id="IPR013892">
    <property type="entry name" value="Cyt_c_biogenesis_Cmc1-like"/>
</dbReference>
<evidence type="ECO:0000313" key="7">
    <source>
        <dbReference type="Proteomes" id="UP000078576"/>
    </source>
</evidence>
<keyword evidence="3" id="KW-0143">Chaperone</keyword>
<protein>
    <recommendedName>
        <fullName evidence="3">COX assembly mitochondrial protein</fullName>
    </recommendedName>
</protein>
<keyword evidence="3" id="KW-0472">Membrane</keyword>
<keyword evidence="7" id="KW-1185">Reference proteome</keyword>
<feature type="region of interest" description="Disordered" evidence="5">
    <location>
        <begin position="1"/>
        <end position="40"/>
    </location>
</feature>
<comment type="function">
    <text evidence="3">Required for mitochondrial cytochrome c oxidase (COX) assembly and respiration.</text>
</comment>
<reference evidence="7" key="1">
    <citation type="submission" date="2014-12" db="EMBL/GenBank/DDBJ databases">
        <title>Genome Sequence of Valsa Canker Pathogens Uncovers a Specific Adaption of Colonization on Woody Bark.</title>
        <authorList>
            <person name="Yin Z."/>
            <person name="Liu H."/>
            <person name="Gao X."/>
            <person name="Li Z."/>
            <person name="Song N."/>
            <person name="Ke X."/>
            <person name="Dai Q."/>
            <person name="Wu Y."/>
            <person name="Sun Y."/>
            <person name="Xu J.-R."/>
            <person name="Kang Z.K."/>
            <person name="Wang L."/>
            <person name="Huang L."/>
        </authorList>
    </citation>
    <scope>NUCLEOTIDE SEQUENCE [LARGE SCALE GENOMIC DNA]</scope>
    <source>
        <strain evidence="7">SXYL134</strain>
    </source>
</reference>
<comment type="similarity">
    <text evidence="1 3">Belongs to the CMC family.</text>
</comment>
<accession>A0A194V913</accession>
<keyword evidence="3" id="KW-0999">Mitochondrion inner membrane</keyword>
<evidence type="ECO:0000256" key="5">
    <source>
        <dbReference type="SAM" id="MobiDB-lite"/>
    </source>
</evidence>
<dbReference type="Proteomes" id="UP000078576">
    <property type="component" value="Unassembled WGS sequence"/>
</dbReference>
<evidence type="ECO:0000313" key="6">
    <source>
        <dbReference type="EMBL" id="KUI60502.1"/>
    </source>
</evidence>
<dbReference type="AlphaFoldDB" id="A0A194V913"/>
<keyword evidence="4" id="KW-0175">Coiled coil</keyword>
<dbReference type="PANTHER" id="PTHR22977:SF5">
    <property type="entry name" value="COX ASSEMBLY MITOCHONDRIAL PROTEIN HOMOLOG"/>
    <property type="match status" value="1"/>
</dbReference>
<dbReference type="EMBL" id="KN714752">
    <property type="protein sequence ID" value="KUI60502.1"/>
    <property type="molecule type" value="Genomic_DNA"/>
</dbReference>
<dbReference type="GO" id="GO:0005743">
    <property type="term" value="C:mitochondrial inner membrane"/>
    <property type="evidence" value="ECO:0007669"/>
    <property type="project" value="UniProtKB-SubCell"/>
</dbReference>
<feature type="compositionally biased region" description="Low complexity" evidence="5">
    <location>
        <begin position="8"/>
        <end position="24"/>
    </location>
</feature>
<dbReference type="OrthoDB" id="6224010at2759"/>
<evidence type="ECO:0000256" key="2">
    <source>
        <dbReference type="ARBA" id="ARBA00023157"/>
    </source>
</evidence>
<organism evidence="6 7">
    <name type="scientific">Cytospora mali</name>
    <name type="common">Apple Valsa canker fungus</name>
    <name type="synonym">Valsa mali</name>
    <dbReference type="NCBI Taxonomy" id="578113"/>
    <lineage>
        <taxon>Eukaryota</taxon>
        <taxon>Fungi</taxon>
        <taxon>Dikarya</taxon>
        <taxon>Ascomycota</taxon>
        <taxon>Pezizomycotina</taxon>
        <taxon>Sordariomycetes</taxon>
        <taxon>Sordariomycetidae</taxon>
        <taxon>Diaporthales</taxon>
        <taxon>Cytosporaceae</taxon>
        <taxon>Cytospora</taxon>
    </lineage>
</organism>
<sequence length="184" mass="21033">MATMAAESSPSGAGSSSSSSSSSSTERLPMPSRNPLPLSASQEAQVREIFYEKVRGQCGPEIKAFAECALGRTFSVPFVCREPHRIMNACMKLHATPAAQDAAREEWFAKRQERARAKMEKERRKAEQQKFLREWWGLEESEREEKMRREAEEKMKRGERIGGFVSKERRIFNKEDDNEKGKGR</sequence>
<evidence type="ECO:0000256" key="4">
    <source>
        <dbReference type="SAM" id="Coils"/>
    </source>
</evidence>
<evidence type="ECO:0000256" key="3">
    <source>
        <dbReference type="RuleBase" id="RU364104"/>
    </source>
</evidence>